<dbReference type="InterPro" id="IPR011701">
    <property type="entry name" value="MFS"/>
</dbReference>
<keyword evidence="2 6" id="KW-0812">Transmembrane</keyword>
<dbReference type="PROSITE" id="PS51382">
    <property type="entry name" value="SPX"/>
    <property type="match status" value="1"/>
</dbReference>
<evidence type="ECO:0000259" key="7">
    <source>
        <dbReference type="PROSITE" id="PS51382"/>
    </source>
</evidence>
<evidence type="ECO:0000256" key="1">
    <source>
        <dbReference type="ARBA" id="ARBA00004141"/>
    </source>
</evidence>
<feature type="transmembrane region" description="Helical" evidence="6">
    <location>
        <begin position="778"/>
        <end position="796"/>
    </location>
</feature>
<evidence type="ECO:0000256" key="2">
    <source>
        <dbReference type="ARBA" id="ARBA00022692"/>
    </source>
</evidence>
<feature type="transmembrane region" description="Helical" evidence="6">
    <location>
        <begin position="536"/>
        <end position="554"/>
    </location>
</feature>
<dbReference type="Gene3D" id="1.20.1250.20">
    <property type="entry name" value="MFS general substrate transporter like domains"/>
    <property type="match status" value="1"/>
</dbReference>
<evidence type="ECO:0000256" key="4">
    <source>
        <dbReference type="ARBA" id="ARBA00023136"/>
    </source>
</evidence>
<feature type="compositionally biased region" description="Polar residues" evidence="5">
    <location>
        <begin position="274"/>
        <end position="291"/>
    </location>
</feature>
<evidence type="ECO:0000256" key="6">
    <source>
        <dbReference type="SAM" id="Phobius"/>
    </source>
</evidence>
<feature type="compositionally biased region" description="Low complexity" evidence="5">
    <location>
        <begin position="263"/>
        <end position="273"/>
    </location>
</feature>
<sequence>MVNFGEKLITTQYVPWALHYIDYQHLKQVLEEEYHDVSASGKGMDNKSIATATWTIGGSTAANNNNSQFFLSVLYHQTEKVAFFVLQEQGRITSTLDECRQELLKGASEMDELVQLEGTYVETGIALLRLIRFVDLNMQGFRKILKKHDKVARSKLSLSYLTLRNSESSTAFGIVGYNYARRLMGRDDEKLDWILWGNQLLQPLLQVDTFTALAGAYEAGTEELRRLWVQYELNHTPATALAAAEPRISKRHLTAPNLQSMMLQQQQEPSPQQRETSYYNDQTNQQPSHSVSGGDLKAMMLEEERALRRTTTMSPSQVLLQIHAARGRLHHTNEFIRLLAAPMMVTTPEDVISESGSKTSPMMNGRPSRLSNLLNLLSTFFYMTNYYIVAPTSANYADKLGSDSSIASIIIGMTSVAALVSTLLYSWWTSYSYKSALIFASTCSVVGNMLYAAGLPCQSLEIVMLGRLLNGFGSARSINRRYIADSFSQADRTTASAAFVTATAAGMATGPALASILHVATEESTSVYWQSENAPGVFMFFVWIIFLFFLIFYFEEPVRPYSRKNTSSDDNKQQQNGTLSEKKPLLAQSITPDAPEEEEESGSLCCNVPVMVTLVVYMVLKMVLEAVLSSESNLTTLYFDWESDISGVHLTILALLILPVNFGVAFLARSYFDRELIIGLLVGMFVGCIVILQYQHDPEDYTLAQYLIGSALLFVCASALEAPNMSLLSKVIPRKWSRGIINVGLLATESGTLGRVIGDVLLAAVGSRGMEELLNRAFGWYSVIIFGTLLLTFATYERLVEPPEPDDD</sequence>
<dbReference type="GO" id="GO:0016020">
    <property type="term" value="C:membrane"/>
    <property type="evidence" value="ECO:0007669"/>
    <property type="project" value="UniProtKB-SubCell"/>
</dbReference>
<organism evidence="8 9">
    <name type="scientific">Seminavis robusta</name>
    <dbReference type="NCBI Taxonomy" id="568900"/>
    <lineage>
        <taxon>Eukaryota</taxon>
        <taxon>Sar</taxon>
        <taxon>Stramenopiles</taxon>
        <taxon>Ochrophyta</taxon>
        <taxon>Bacillariophyta</taxon>
        <taxon>Bacillariophyceae</taxon>
        <taxon>Bacillariophycidae</taxon>
        <taxon>Naviculales</taxon>
        <taxon>Naviculaceae</taxon>
        <taxon>Seminavis</taxon>
    </lineage>
</organism>
<evidence type="ECO:0000256" key="3">
    <source>
        <dbReference type="ARBA" id="ARBA00022989"/>
    </source>
</evidence>
<feature type="domain" description="SPX" evidence="7">
    <location>
        <begin position="2"/>
        <end position="162"/>
    </location>
</feature>
<evidence type="ECO:0000313" key="9">
    <source>
        <dbReference type="Proteomes" id="UP001153069"/>
    </source>
</evidence>
<feature type="transmembrane region" description="Helical" evidence="6">
    <location>
        <begin position="608"/>
        <end position="628"/>
    </location>
</feature>
<feature type="transmembrane region" description="Helical" evidence="6">
    <location>
        <begin position="675"/>
        <end position="694"/>
    </location>
</feature>
<feature type="transmembrane region" description="Helical" evidence="6">
    <location>
        <begin position="706"/>
        <end position="728"/>
    </location>
</feature>
<gene>
    <name evidence="8" type="ORF">SEMRO_1241_G255420.1</name>
</gene>
<evidence type="ECO:0000256" key="5">
    <source>
        <dbReference type="SAM" id="MobiDB-lite"/>
    </source>
</evidence>
<dbReference type="Proteomes" id="UP001153069">
    <property type="component" value="Unassembled WGS sequence"/>
</dbReference>
<dbReference type="Pfam" id="PF07690">
    <property type="entry name" value="MFS_1"/>
    <property type="match status" value="1"/>
</dbReference>
<keyword evidence="9" id="KW-1185">Reference proteome</keyword>
<dbReference type="EMBL" id="CAICTM010001239">
    <property type="protein sequence ID" value="CAB9521859.1"/>
    <property type="molecule type" value="Genomic_DNA"/>
</dbReference>
<name>A0A9N8EKQ3_9STRA</name>
<feature type="region of interest" description="Disordered" evidence="5">
    <location>
        <begin position="263"/>
        <end position="295"/>
    </location>
</feature>
<accession>A0A9N8EKQ3</accession>
<dbReference type="PANTHER" id="PTHR23510:SF64">
    <property type="entry name" value="INNER MEMBRANE TRANSPORT PROTEIN YAJR"/>
    <property type="match status" value="1"/>
</dbReference>
<keyword evidence="4 6" id="KW-0472">Membrane</keyword>
<dbReference type="OrthoDB" id="5588846at2759"/>
<dbReference type="SUPFAM" id="SSF103473">
    <property type="entry name" value="MFS general substrate transporter"/>
    <property type="match status" value="1"/>
</dbReference>
<dbReference type="AlphaFoldDB" id="A0A9N8EKQ3"/>
<comment type="subcellular location">
    <subcellularLocation>
        <location evidence="1">Membrane</location>
        <topology evidence="1">Multi-pass membrane protein</topology>
    </subcellularLocation>
</comment>
<dbReference type="InterPro" id="IPR036259">
    <property type="entry name" value="MFS_trans_sf"/>
</dbReference>
<feature type="transmembrane region" description="Helical" evidence="6">
    <location>
        <begin position="370"/>
        <end position="389"/>
    </location>
</feature>
<keyword evidence="3 6" id="KW-1133">Transmembrane helix</keyword>
<dbReference type="PANTHER" id="PTHR23510">
    <property type="entry name" value="INNER MEMBRANE TRANSPORT PROTEIN YAJR"/>
    <property type="match status" value="1"/>
</dbReference>
<comment type="caution">
    <text evidence="8">The sequence shown here is derived from an EMBL/GenBank/DDBJ whole genome shotgun (WGS) entry which is preliminary data.</text>
</comment>
<dbReference type="Pfam" id="PF03105">
    <property type="entry name" value="SPX"/>
    <property type="match status" value="1"/>
</dbReference>
<dbReference type="GO" id="GO:0022857">
    <property type="term" value="F:transmembrane transporter activity"/>
    <property type="evidence" value="ECO:0007669"/>
    <property type="project" value="InterPro"/>
</dbReference>
<feature type="transmembrane region" description="Helical" evidence="6">
    <location>
        <begin position="409"/>
        <end position="428"/>
    </location>
</feature>
<feature type="transmembrane region" description="Helical" evidence="6">
    <location>
        <begin position="648"/>
        <end position="668"/>
    </location>
</feature>
<proteinExistence type="predicted"/>
<dbReference type="InterPro" id="IPR051068">
    <property type="entry name" value="MFS_Domain-Containing_Protein"/>
</dbReference>
<evidence type="ECO:0000313" key="8">
    <source>
        <dbReference type="EMBL" id="CAB9521859.1"/>
    </source>
</evidence>
<reference evidence="8" key="1">
    <citation type="submission" date="2020-06" db="EMBL/GenBank/DDBJ databases">
        <authorList>
            <consortium name="Plant Systems Biology data submission"/>
        </authorList>
    </citation>
    <scope>NUCLEOTIDE SEQUENCE</scope>
    <source>
        <strain evidence="8">D6</strain>
    </source>
</reference>
<dbReference type="InterPro" id="IPR004331">
    <property type="entry name" value="SPX_dom"/>
</dbReference>
<protein>
    <submittedName>
        <fullName evidence="8">SPX domain-containing membrane protein OsI</fullName>
    </submittedName>
</protein>